<dbReference type="SUPFAM" id="SSF54637">
    <property type="entry name" value="Thioesterase/thiol ester dehydrase-isomerase"/>
    <property type="match status" value="1"/>
</dbReference>
<name>A0A5J6LC39_9GAMM</name>
<dbReference type="Proteomes" id="UP000325606">
    <property type="component" value="Chromosome"/>
</dbReference>
<dbReference type="AlphaFoldDB" id="A0A5J6LC39"/>
<dbReference type="Pfam" id="PF09500">
    <property type="entry name" value="YiiD_C"/>
    <property type="match status" value="1"/>
</dbReference>
<accession>A0A5J6LC39</accession>
<organism evidence="2 3">
    <name type="scientific">Nitrincola iocasae</name>
    <dbReference type="NCBI Taxonomy" id="2614693"/>
    <lineage>
        <taxon>Bacteria</taxon>
        <taxon>Pseudomonadati</taxon>
        <taxon>Pseudomonadota</taxon>
        <taxon>Gammaproteobacteria</taxon>
        <taxon>Oceanospirillales</taxon>
        <taxon>Oceanospirillaceae</taxon>
        <taxon>Nitrincola</taxon>
    </lineage>
</organism>
<evidence type="ECO:0000259" key="1">
    <source>
        <dbReference type="Pfam" id="PF09500"/>
    </source>
</evidence>
<sequence length="147" mass="15980">MNQTAFLRELQQSIPLTRAMAISACDYDGQQLQLSAPLAANVNDKGTGFAGSLTALATLAGWSLTTLYARDQGENVNVVAAESHVRYLRPVTDDFTAAVSLPDTSLCERFCERLQSRGKASLPLSIQIFQGTELALQLESVYVAIRR</sequence>
<dbReference type="KEGG" id="nik:F5I99_06340"/>
<proteinExistence type="predicted"/>
<dbReference type="InterPro" id="IPR029069">
    <property type="entry name" value="HotDog_dom_sf"/>
</dbReference>
<protein>
    <recommendedName>
        <fullName evidence="1">Thioesterase putative domain-containing protein</fullName>
    </recommendedName>
</protein>
<dbReference type="NCBIfam" id="TIGR02447">
    <property type="entry name" value="yiiD_Cterm"/>
    <property type="match status" value="1"/>
</dbReference>
<dbReference type="InterPro" id="IPR012660">
    <property type="entry name" value="YiiD_C"/>
</dbReference>
<dbReference type="RefSeq" id="WP_151054195.1">
    <property type="nucleotide sequence ID" value="NZ_CP044222.1"/>
</dbReference>
<evidence type="ECO:0000313" key="2">
    <source>
        <dbReference type="EMBL" id="QEW06145.1"/>
    </source>
</evidence>
<gene>
    <name evidence="2" type="ORF">F5I99_06340</name>
</gene>
<dbReference type="Gene3D" id="3.10.129.10">
    <property type="entry name" value="Hotdog Thioesterase"/>
    <property type="match status" value="1"/>
</dbReference>
<feature type="domain" description="Thioesterase putative" evidence="1">
    <location>
        <begin position="7"/>
        <end position="145"/>
    </location>
</feature>
<evidence type="ECO:0000313" key="3">
    <source>
        <dbReference type="Proteomes" id="UP000325606"/>
    </source>
</evidence>
<dbReference type="EMBL" id="CP044222">
    <property type="protein sequence ID" value="QEW06145.1"/>
    <property type="molecule type" value="Genomic_DNA"/>
</dbReference>
<keyword evidence="3" id="KW-1185">Reference proteome</keyword>
<reference evidence="2 3" key="1">
    <citation type="submission" date="2019-09" db="EMBL/GenBank/DDBJ databases">
        <title>Nitrincola iocasae sp. nov., a bacterium isolated from the sediment collected at a cold seep field in South China Sea.</title>
        <authorList>
            <person name="Zhang H."/>
            <person name="Wang H."/>
            <person name="Li C."/>
        </authorList>
    </citation>
    <scope>NUCLEOTIDE SEQUENCE [LARGE SCALE GENOMIC DNA]</scope>
    <source>
        <strain evidence="2 3">KXZD1103</strain>
    </source>
</reference>